<evidence type="ECO:0000256" key="4">
    <source>
        <dbReference type="SAM" id="SignalP"/>
    </source>
</evidence>
<evidence type="ECO:0000259" key="5">
    <source>
        <dbReference type="Pfam" id="PF04043"/>
    </source>
</evidence>
<evidence type="ECO:0000256" key="1">
    <source>
        <dbReference type="ARBA" id="ARBA00022729"/>
    </source>
</evidence>
<dbReference type="NCBIfam" id="TIGR01614">
    <property type="entry name" value="PME_inhib"/>
    <property type="match status" value="1"/>
</dbReference>
<dbReference type="GO" id="GO:0004857">
    <property type="term" value="F:enzyme inhibitor activity"/>
    <property type="evidence" value="ECO:0007669"/>
    <property type="project" value="InterPro"/>
</dbReference>
<dbReference type="EMBL" id="PQIB02000012">
    <property type="protein sequence ID" value="RLM78605.1"/>
    <property type="molecule type" value="Genomic_DNA"/>
</dbReference>
<dbReference type="OrthoDB" id="679957at2759"/>
<dbReference type="InterPro" id="IPR006501">
    <property type="entry name" value="Pectinesterase_inhib_dom"/>
</dbReference>
<feature type="signal peptide" evidence="4">
    <location>
        <begin position="1"/>
        <end position="24"/>
    </location>
</feature>
<evidence type="ECO:0000313" key="7">
    <source>
        <dbReference type="Proteomes" id="UP000275267"/>
    </source>
</evidence>
<organism evidence="6 7">
    <name type="scientific">Panicum miliaceum</name>
    <name type="common">Proso millet</name>
    <name type="synonym">Broomcorn millet</name>
    <dbReference type="NCBI Taxonomy" id="4540"/>
    <lineage>
        <taxon>Eukaryota</taxon>
        <taxon>Viridiplantae</taxon>
        <taxon>Streptophyta</taxon>
        <taxon>Embryophyta</taxon>
        <taxon>Tracheophyta</taxon>
        <taxon>Spermatophyta</taxon>
        <taxon>Magnoliopsida</taxon>
        <taxon>Liliopsida</taxon>
        <taxon>Poales</taxon>
        <taxon>Poaceae</taxon>
        <taxon>PACMAD clade</taxon>
        <taxon>Panicoideae</taxon>
        <taxon>Panicodae</taxon>
        <taxon>Paniceae</taxon>
        <taxon>Panicinae</taxon>
        <taxon>Panicum</taxon>
        <taxon>Panicum sect. Panicum</taxon>
    </lineage>
</organism>
<protein>
    <submittedName>
        <fullName evidence="6">Invertase inhibitor</fullName>
    </submittedName>
</protein>
<dbReference type="PANTHER" id="PTHR35357:SF8">
    <property type="entry name" value="OS01G0111000 PROTEIN"/>
    <property type="match status" value="1"/>
</dbReference>
<dbReference type="InterPro" id="IPR035513">
    <property type="entry name" value="Invertase/methylesterase_inhib"/>
</dbReference>
<evidence type="ECO:0000313" key="6">
    <source>
        <dbReference type="EMBL" id="RLM78605.1"/>
    </source>
</evidence>
<keyword evidence="7" id="KW-1185">Reference proteome</keyword>
<comment type="similarity">
    <text evidence="3">Belongs to the PMEI family.</text>
</comment>
<dbReference type="SUPFAM" id="SSF101148">
    <property type="entry name" value="Plant invertase/pectin methylesterase inhibitor"/>
    <property type="match status" value="1"/>
</dbReference>
<gene>
    <name evidence="6" type="ORF">C2845_PM12G23690</name>
</gene>
<comment type="caution">
    <text evidence="6">The sequence shown here is derived from an EMBL/GenBank/DDBJ whole genome shotgun (WGS) entry which is preliminary data.</text>
</comment>
<dbReference type="Proteomes" id="UP000275267">
    <property type="component" value="Unassembled WGS sequence"/>
</dbReference>
<evidence type="ECO:0000256" key="3">
    <source>
        <dbReference type="ARBA" id="ARBA00038471"/>
    </source>
</evidence>
<dbReference type="Gene3D" id="1.20.140.40">
    <property type="entry name" value="Invertase/pectin methylesterase inhibitor family protein"/>
    <property type="match status" value="1"/>
</dbReference>
<sequence length="175" mass="18198">MSSSSMVQPIAIILLAVAIAPGLAAGSSSVINATCAELKLQPYDYCVGVLSGNPAAAAATDVRGLAAAAINITADKAASTLRVISYLVDELSICRGYYTYMLQSLAIVAADFGAGRFEDASFEMSGNATGYPQACDILLFEGNSHKDPVFKENAENDLLVRLASSILNLLTGARI</sequence>
<name>A0A3L6QFT6_PANMI</name>
<feature type="domain" description="Pectinesterase inhibitor" evidence="5">
    <location>
        <begin position="30"/>
        <end position="168"/>
    </location>
</feature>
<proteinExistence type="inferred from homology"/>
<reference evidence="7" key="1">
    <citation type="journal article" date="2019" name="Nat. Commun.">
        <title>The genome of broomcorn millet.</title>
        <authorList>
            <person name="Zou C."/>
            <person name="Miki D."/>
            <person name="Li D."/>
            <person name="Tang Q."/>
            <person name="Xiao L."/>
            <person name="Rajput S."/>
            <person name="Deng P."/>
            <person name="Jia W."/>
            <person name="Huang R."/>
            <person name="Zhang M."/>
            <person name="Sun Y."/>
            <person name="Hu J."/>
            <person name="Fu X."/>
            <person name="Schnable P.S."/>
            <person name="Li F."/>
            <person name="Zhang H."/>
            <person name="Feng B."/>
            <person name="Zhu X."/>
            <person name="Liu R."/>
            <person name="Schnable J.C."/>
            <person name="Zhu J.-K."/>
            <person name="Zhang H."/>
        </authorList>
    </citation>
    <scope>NUCLEOTIDE SEQUENCE [LARGE SCALE GENOMIC DNA]</scope>
</reference>
<accession>A0A3L6QFT6</accession>
<keyword evidence="1 4" id="KW-0732">Signal</keyword>
<evidence type="ECO:0000256" key="2">
    <source>
        <dbReference type="ARBA" id="ARBA00023157"/>
    </source>
</evidence>
<feature type="chain" id="PRO_5018194584" evidence="4">
    <location>
        <begin position="25"/>
        <end position="175"/>
    </location>
</feature>
<dbReference type="AlphaFoldDB" id="A0A3L6QFT6"/>
<dbReference type="PANTHER" id="PTHR35357">
    <property type="entry name" value="OS02G0537100 PROTEIN"/>
    <property type="match status" value="1"/>
</dbReference>
<dbReference type="Pfam" id="PF04043">
    <property type="entry name" value="PMEI"/>
    <property type="match status" value="1"/>
</dbReference>
<keyword evidence="2" id="KW-1015">Disulfide bond</keyword>